<evidence type="ECO:0000259" key="4">
    <source>
        <dbReference type="SMART" id="SM00797"/>
    </source>
</evidence>
<evidence type="ECO:0000256" key="1">
    <source>
        <dbReference type="ARBA" id="ARBA00022741"/>
    </source>
</evidence>
<dbReference type="SMART" id="SM00797">
    <property type="entry name" value="AHS2"/>
    <property type="match status" value="1"/>
</dbReference>
<name>A0A917Y039_9BACI</name>
<keyword evidence="3" id="KW-0067">ATP-binding</keyword>
<keyword evidence="2" id="KW-0378">Hydrolase</keyword>
<dbReference type="AlphaFoldDB" id="A0A917Y039"/>
<dbReference type="Proteomes" id="UP000624041">
    <property type="component" value="Unassembled WGS sequence"/>
</dbReference>
<feature type="domain" description="Carboxyltransferase" evidence="4">
    <location>
        <begin position="27"/>
        <end position="306"/>
    </location>
</feature>
<dbReference type="Gene3D" id="2.40.100.10">
    <property type="entry name" value="Cyclophilin-like"/>
    <property type="match status" value="1"/>
</dbReference>
<dbReference type="RefSeq" id="WP_229782712.1">
    <property type="nucleotide sequence ID" value="NZ_BMOS01000019.1"/>
</dbReference>
<dbReference type="NCBIfam" id="TIGR00724">
    <property type="entry name" value="urea_amlyse_rel"/>
    <property type="match status" value="1"/>
</dbReference>
<comment type="caution">
    <text evidence="5">The sequence shown here is derived from an EMBL/GenBank/DDBJ whole genome shotgun (WGS) entry which is preliminary data.</text>
</comment>
<evidence type="ECO:0000256" key="3">
    <source>
        <dbReference type="ARBA" id="ARBA00022840"/>
    </source>
</evidence>
<dbReference type="Pfam" id="PF02626">
    <property type="entry name" value="CT_A_B"/>
    <property type="match status" value="1"/>
</dbReference>
<reference evidence="5" key="1">
    <citation type="journal article" date="2014" name="Int. J. Syst. Evol. Microbiol.">
        <title>Complete genome sequence of Corynebacterium casei LMG S-19264T (=DSM 44701T), isolated from a smear-ripened cheese.</title>
        <authorList>
            <consortium name="US DOE Joint Genome Institute (JGI-PGF)"/>
            <person name="Walter F."/>
            <person name="Albersmeier A."/>
            <person name="Kalinowski J."/>
            <person name="Ruckert C."/>
        </authorList>
    </citation>
    <scope>NUCLEOTIDE SEQUENCE</scope>
    <source>
        <strain evidence="5">JCM 17251</strain>
    </source>
</reference>
<keyword evidence="6" id="KW-1185">Reference proteome</keyword>
<keyword evidence="1" id="KW-0547">Nucleotide-binding</keyword>
<evidence type="ECO:0000313" key="5">
    <source>
        <dbReference type="EMBL" id="GGN61126.1"/>
    </source>
</evidence>
<dbReference type="EMBL" id="BMOS01000019">
    <property type="protein sequence ID" value="GGN61126.1"/>
    <property type="molecule type" value="Genomic_DNA"/>
</dbReference>
<sequence length="319" mass="34547">MEKRMIEVLKPGLATSVQDLGRSGYQQLGMVVAGAMDHFALQIGNILVGNRRSAAGLEVVLMGPKLRFLKDTVIAICGADLSPTIDGKTIQLWKSYRLSEGQILSFGKPVTGSYAYIAVSGGIQTPRIMGSRSTYVKAKIGGLDGQYLVKGDVLPTGDPVLGCSGRQLHPNLVPDYDKPRRIRVILGPDDKSFTKQGIRTFLTGTYKKTSRTDRMGTRLIGPKITHAKGADIISDATFPGTIQVPANGQPIILLADRQPTGGYTRIATVITEDIPRLAQIQPGKELTFEAVSLGLAHNLYMRRERMLKLLSQVGQGVHP</sequence>
<organism evidence="5 6">
    <name type="scientific">Oceanobacillus indicireducens</name>
    <dbReference type="NCBI Taxonomy" id="1004261"/>
    <lineage>
        <taxon>Bacteria</taxon>
        <taxon>Bacillati</taxon>
        <taxon>Bacillota</taxon>
        <taxon>Bacilli</taxon>
        <taxon>Bacillales</taxon>
        <taxon>Bacillaceae</taxon>
        <taxon>Oceanobacillus</taxon>
    </lineage>
</organism>
<protein>
    <submittedName>
        <fullName evidence="5">Urea carboxylase</fullName>
    </submittedName>
</protein>
<dbReference type="PANTHER" id="PTHR43309">
    <property type="entry name" value="5-OXOPROLINASE SUBUNIT C"/>
    <property type="match status" value="1"/>
</dbReference>
<dbReference type="GO" id="GO:0016787">
    <property type="term" value="F:hydrolase activity"/>
    <property type="evidence" value="ECO:0007669"/>
    <property type="project" value="UniProtKB-KW"/>
</dbReference>
<reference evidence="5" key="2">
    <citation type="submission" date="2020-09" db="EMBL/GenBank/DDBJ databases">
        <authorList>
            <person name="Sun Q."/>
            <person name="Ohkuma M."/>
        </authorList>
    </citation>
    <scope>NUCLEOTIDE SEQUENCE</scope>
    <source>
        <strain evidence="5">JCM 17251</strain>
    </source>
</reference>
<dbReference type="PANTHER" id="PTHR43309:SF5">
    <property type="entry name" value="5-OXOPROLINASE SUBUNIT C"/>
    <property type="match status" value="1"/>
</dbReference>
<dbReference type="InterPro" id="IPR029000">
    <property type="entry name" value="Cyclophilin-like_dom_sf"/>
</dbReference>
<proteinExistence type="predicted"/>
<evidence type="ECO:0000313" key="6">
    <source>
        <dbReference type="Proteomes" id="UP000624041"/>
    </source>
</evidence>
<dbReference type="SUPFAM" id="SSF50891">
    <property type="entry name" value="Cyclophilin-like"/>
    <property type="match status" value="1"/>
</dbReference>
<dbReference type="InterPro" id="IPR003778">
    <property type="entry name" value="CT_A_B"/>
</dbReference>
<evidence type="ECO:0000256" key="2">
    <source>
        <dbReference type="ARBA" id="ARBA00022801"/>
    </source>
</evidence>
<gene>
    <name evidence="5" type="ORF">GCM10007971_25860</name>
</gene>
<dbReference type="GO" id="GO:0005524">
    <property type="term" value="F:ATP binding"/>
    <property type="evidence" value="ECO:0007669"/>
    <property type="project" value="UniProtKB-KW"/>
</dbReference>
<accession>A0A917Y039</accession>
<dbReference type="InterPro" id="IPR052708">
    <property type="entry name" value="PxpC"/>
</dbReference>